<dbReference type="InterPro" id="IPR010559">
    <property type="entry name" value="Sig_transdc_His_kin_internal"/>
</dbReference>
<feature type="transmembrane region" description="Helical" evidence="1">
    <location>
        <begin position="120"/>
        <end position="139"/>
    </location>
</feature>
<evidence type="ECO:0000259" key="2">
    <source>
        <dbReference type="Pfam" id="PF06580"/>
    </source>
</evidence>
<feature type="domain" description="Signal transduction histidine kinase internal region" evidence="2">
    <location>
        <begin position="159"/>
        <end position="238"/>
    </location>
</feature>
<dbReference type="Pfam" id="PF06580">
    <property type="entry name" value="His_kinase"/>
    <property type="match status" value="1"/>
</dbReference>
<sequence length="343" mass="40278">MTIKKDIGDVRVMKWIVPCFGLIIPNLSGLFGDLSWRDWQYWVGYLYFIAAAFAIWWGNRFIYLRQREYYDWFSRPFMRILTMLFGLVFYTAPFTLTMCFLWYWSQGLPVDETVVVTTELINVIAVIFITNIYETTFLLKDWEDERLRAANLEKLKATAELEALKNQVDPHFMFNSLNTLSHFITEDPKKAKLFLEHLADMYRYILKSKDVELVRLEEEQRFLQSYLSLMQMRFGEALDLQWTNEPALGQWFIPPISLQILLENAMKHNEFSVNKPLSVNINFGTDTLRVENPTSKNSIANQNSLAVGLKNLDERFRLITGRAIEISDQEELFSVTLPLVKIN</sequence>
<accession>F4L3G6</accession>
<dbReference type="EMBL" id="CP002691">
    <property type="protein sequence ID" value="AEE52943.1"/>
    <property type="molecule type" value="Genomic_DNA"/>
</dbReference>
<name>F4L3G6_HALH1</name>
<keyword evidence="1" id="KW-1133">Transmembrane helix</keyword>
<feature type="transmembrane region" description="Helical" evidence="1">
    <location>
        <begin position="12"/>
        <end position="30"/>
    </location>
</feature>
<keyword evidence="3" id="KW-0418">Kinase</keyword>
<dbReference type="RefSeq" id="WP_013767478.1">
    <property type="nucleotide sequence ID" value="NC_015510.1"/>
</dbReference>
<keyword evidence="1" id="KW-0812">Transmembrane</keyword>
<dbReference type="GO" id="GO:0016020">
    <property type="term" value="C:membrane"/>
    <property type="evidence" value="ECO:0007669"/>
    <property type="project" value="InterPro"/>
</dbReference>
<dbReference type="AlphaFoldDB" id="F4L3G6"/>
<gene>
    <name evidence="3" type="ordered locus">Halhy_5117</name>
</gene>
<dbReference type="eggNOG" id="COG2972">
    <property type="taxonomic scope" value="Bacteria"/>
</dbReference>
<keyword evidence="1" id="KW-0472">Membrane</keyword>
<keyword evidence="4" id="KW-1185">Reference proteome</keyword>
<dbReference type="OrthoDB" id="927174at2"/>
<dbReference type="GO" id="GO:0000155">
    <property type="term" value="F:phosphorelay sensor kinase activity"/>
    <property type="evidence" value="ECO:0007669"/>
    <property type="project" value="InterPro"/>
</dbReference>
<dbReference type="PANTHER" id="PTHR34220:SF7">
    <property type="entry name" value="SENSOR HISTIDINE KINASE YPDA"/>
    <property type="match status" value="1"/>
</dbReference>
<evidence type="ECO:0000256" key="1">
    <source>
        <dbReference type="SAM" id="Phobius"/>
    </source>
</evidence>
<feature type="transmembrane region" description="Helical" evidence="1">
    <location>
        <begin position="42"/>
        <end position="59"/>
    </location>
</feature>
<proteinExistence type="predicted"/>
<dbReference type="Proteomes" id="UP000008461">
    <property type="component" value="Chromosome"/>
</dbReference>
<keyword evidence="3" id="KW-0808">Transferase</keyword>
<dbReference type="InterPro" id="IPR050640">
    <property type="entry name" value="Bact_2-comp_sensor_kinase"/>
</dbReference>
<evidence type="ECO:0000313" key="4">
    <source>
        <dbReference type="Proteomes" id="UP000008461"/>
    </source>
</evidence>
<protein>
    <submittedName>
        <fullName evidence="3">Signal transduction histidine kinase</fullName>
    </submittedName>
</protein>
<reference key="2">
    <citation type="submission" date="2011-04" db="EMBL/GenBank/DDBJ databases">
        <title>Complete sequence of chromosome of Haliscomenobacter hydrossis DSM 1100.</title>
        <authorList>
            <consortium name="US DOE Joint Genome Institute (JGI-PGF)"/>
            <person name="Lucas S."/>
            <person name="Han J."/>
            <person name="Lapidus A."/>
            <person name="Bruce D."/>
            <person name="Goodwin L."/>
            <person name="Pitluck S."/>
            <person name="Peters L."/>
            <person name="Kyrpides N."/>
            <person name="Mavromatis K."/>
            <person name="Ivanova N."/>
            <person name="Ovchinnikova G."/>
            <person name="Pagani I."/>
            <person name="Daligault H."/>
            <person name="Detter J.C."/>
            <person name="Han C."/>
            <person name="Land M."/>
            <person name="Hauser L."/>
            <person name="Markowitz V."/>
            <person name="Cheng J.-F."/>
            <person name="Hugenholtz P."/>
            <person name="Woyke T."/>
            <person name="Wu D."/>
            <person name="Verbarg S."/>
            <person name="Frueling A."/>
            <person name="Brambilla E."/>
            <person name="Klenk H.-P."/>
            <person name="Eisen J.A."/>
        </authorList>
    </citation>
    <scope>NUCLEOTIDE SEQUENCE</scope>
    <source>
        <strain>DSM 1100</strain>
    </source>
</reference>
<dbReference type="HOGENOM" id="CLU_020473_0_2_10"/>
<evidence type="ECO:0000313" key="3">
    <source>
        <dbReference type="EMBL" id="AEE52943.1"/>
    </source>
</evidence>
<dbReference type="PANTHER" id="PTHR34220">
    <property type="entry name" value="SENSOR HISTIDINE KINASE YPDA"/>
    <property type="match status" value="1"/>
</dbReference>
<reference evidence="3 4" key="1">
    <citation type="journal article" date="2011" name="Stand. Genomic Sci.">
        <title>Complete genome sequence of Haliscomenobacter hydrossis type strain (O).</title>
        <authorList>
            <consortium name="US DOE Joint Genome Institute (JGI-PGF)"/>
            <person name="Daligault H."/>
            <person name="Lapidus A."/>
            <person name="Zeytun A."/>
            <person name="Nolan M."/>
            <person name="Lucas S."/>
            <person name="Del Rio T.G."/>
            <person name="Tice H."/>
            <person name="Cheng J.F."/>
            <person name="Tapia R."/>
            <person name="Han C."/>
            <person name="Goodwin L."/>
            <person name="Pitluck S."/>
            <person name="Liolios K."/>
            <person name="Pagani I."/>
            <person name="Ivanova N."/>
            <person name="Huntemann M."/>
            <person name="Mavromatis K."/>
            <person name="Mikhailova N."/>
            <person name="Pati A."/>
            <person name="Chen A."/>
            <person name="Palaniappan K."/>
            <person name="Land M."/>
            <person name="Hauser L."/>
            <person name="Brambilla E.M."/>
            <person name="Rohde M."/>
            <person name="Verbarg S."/>
            <person name="Goker M."/>
            <person name="Bristow J."/>
            <person name="Eisen J.A."/>
            <person name="Markowitz V."/>
            <person name="Hugenholtz P."/>
            <person name="Kyrpides N.C."/>
            <person name="Klenk H.P."/>
            <person name="Woyke T."/>
        </authorList>
    </citation>
    <scope>NUCLEOTIDE SEQUENCE [LARGE SCALE GENOMIC DNA]</scope>
    <source>
        <strain evidence="4">ATCC 27775 / DSM 1100 / LMG 10767 / O</strain>
    </source>
</reference>
<organism evidence="3 4">
    <name type="scientific">Haliscomenobacter hydrossis (strain ATCC 27775 / DSM 1100 / LMG 10767 / O)</name>
    <dbReference type="NCBI Taxonomy" id="760192"/>
    <lineage>
        <taxon>Bacteria</taxon>
        <taxon>Pseudomonadati</taxon>
        <taxon>Bacteroidota</taxon>
        <taxon>Saprospiria</taxon>
        <taxon>Saprospirales</taxon>
        <taxon>Haliscomenobacteraceae</taxon>
        <taxon>Haliscomenobacter</taxon>
    </lineage>
</organism>
<dbReference type="KEGG" id="hhy:Halhy_5117"/>
<dbReference type="STRING" id="760192.Halhy_5117"/>
<feature type="transmembrane region" description="Helical" evidence="1">
    <location>
        <begin position="80"/>
        <end position="104"/>
    </location>
</feature>